<evidence type="ECO:0000256" key="11">
    <source>
        <dbReference type="ARBA" id="ARBA00022989"/>
    </source>
</evidence>
<feature type="domain" description="Gnk2-homologous" evidence="19">
    <location>
        <begin position="29"/>
        <end position="133"/>
    </location>
</feature>
<protein>
    <recommendedName>
        <fullName evidence="22">Cysteine-rich receptor-like protein kinase</fullName>
    </recommendedName>
</protein>
<dbReference type="GO" id="GO:0016020">
    <property type="term" value="C:membrane"/>
    <property type="evidence" value="ECO:0007669"/>
    <property type="project" value="UniProtKB-SubCell"/>
</dbReference>
<feature type="domain" description="Gnk2-homologous" evidence="19">
    <location>
        <begin position="139"/>
        <end position="243"/>
    </location>
</feature>
<evidence type="ECO:0008006" key="22">
    <source>
        <dbReference type="Google" id="ProtNLM"/>
    </source>
</evidence>
<dbReference type="PANTHER" id="PTHR32099">
    <property type="entry name" value="CYSTEINE-RICH REPEAT SECRETORY PROTEIN"/>
    <property type="match status" value="1"/>
</dbReference>
<evidence type="ECO:0000256" key="9">
    <source>
        <dbReference type="ARBA" id="ARBA00022777"/>
    </source>
</evidence>
<dbReference type="FunFam" id="3.30.430.20:FF:000002">
    <property type="entry name" value="Cysteine-rich receptor-like protein kinase 10"/>
    <property type="match status" value="1"/>
</dbReference>
<dbReference type="InterPro" id="IPR011009">
    <property type="entry name" value="Kinase-like_dom_sf"/>
</dbReference>
<dbReference type="FunFam" id="3.30.200.20:FF:000142">
    <property type="entry name" value="Cysteine-rich receptor-like protein kinase 10"/>
    <property type="match status" value="1"/>
</dbReference>
<evidence type="ECO:0000256" key="12">
    <source>
        <dbReference type="ARBA" id="ARBA00023136"/>
    </source>
</evidence>
<feature type="signal peptide" evidence="17">
    <location>
        <begin position="1"/>
        <end position="27"/>
    </location>
</feature>
<dbReference type="PROSITE" id="PS51473">
    <property type="entry name" value="GNK2"/>
    <property type="match status" value="2"/>
</dbReference>
<dbReference type="InterPro" id="IPR000719">
    <property type="entry name" value="Prot_kinase_dom"/>
</dbReference>
<evidence type="ECO:0000256" key="4">
    <source>
        <dbReference type="ARBA" id="ARBA00022679"/>
    </source>
</evidence>
<keyword evidence="14" id="KW-0325">Glycoprotein</keyword>
<evidence type="ECO:0000256" key="13">
    <source>
        <dbReference type="ARBA" id="ARBA00023170"/>
    </source>
</evidence>
<keyword evidence="9" id="KW-0418">Kinase</keyword>
<dbReference type="PANTHER" id="PTHR32099:SF42">
    <property type="entry name" value="CYSTEINE-RICH RECEPTOR-LIKE PROTEIN KINASE 9-RELATED"/>
    <property type="match status" value="1"/>
</dbReference>
<dbReference type="Gene3D" id="3.30.200.20">
    <property type="entry name" value="Phosphorylase Kinase, domain 1"/>
    <property type="match status" value="1"/>
</dbReference>
<gene>
    <name evidence="20" type="ORF">ILEXP_LOCUS14673</name>
</gene>
<keyword evidence="8 15" id="KW-0547">Nucleotide-binding</keyword>
<evidence type="ECO:0000259" key="18">
    <source>
        <dbReference type="PROSITE" id="PS50011"/>
    </source>
</evidence>
<comment type="caution">
    <text evidence="20">The sequence shown here is derived from an EMBL/GenBank/DDBJ whole genome shotgun (WGS) entry which is preliminary data.</text>
</comment>
<dbReference type="InterPro" id="IPR017441">
    <property type="entry name" value="Protein_kinase_ATP_BS"/>
</dbReference>
<evidence type="ECO:0000256" key="10">
    <source>
        <dbReference type="ARBA" id="ARBA00022840"/>
    </source>
</evidence>
<organism evidence="20 21">
    <name type="scientific">Ilex paraguariensis</name>
    <name type="common">yerba mate</name>
    <dbReference type="NCBI Taxonomy" id="185542"/>
    <lineage>
        <taxon>Eukaryota</taxon>
        <taxon>Viridiplantae</taxon>
        <taxon>Streptophyta</taxon>
        <taxon>Embryophyta</taxon>
        <taxon>Tracheophyta</taxon>
        <taxon>Spermatophyta</taxon>
        <taxon>Magnoliopsida</taxon>
        <taxon>eudicotyledons</taxon>
        <taxon>Gunneridae</taxon>
        <taxon>Pentapetalae</taxon>
        <taxon>asterids</taxon>
        <taxon>campanulids</taxon>
        <taxon>Aquifoliales</taxon>
        <taxon>Aquifoliaceae</taxon>
        <taxon>Ilex</taxon>
    </lineage>
</organism>
<evidence type="ECO:0000256" key="14">
    <source>
        <dbReference type="ARBA" id="ARBA00023180"/>
    </source>
</evidence>
<reference evidence="20 21" key="1">
    <citation type="submission" date="2024-02" db="EMBL/GenBank/DDBJ databases">
        <authorList>
            <person name="Vignale AGUSTIN F."/>
            <person name="Sosa J E."/>
            <person name="Modenutti C."/>
        </authorList>
    </citation>
    <scope>NUCLEOTIDE SEQUENCE [LARGE SCALE GENOMIC DNA]</scope>
</reference>
<sequence>MSSFNFSDNLLFLCMFCYFTLIQKVLSHLPLGHNCPNTTTYTTNSSYAANLNSLLSNLTSNGTGDTGFYNFTSGRNPPDIAYGLFLCRGEVTVDDCRECVAGASTEILGTCPIERRSTIWYDNCLMRYSNESIFSIPDMSVVLILSNPQNVTNQEMFNKTLWTLMGDIATQASNDQSGKKFATGEANFTAQQQNIFGLGQCTPDLNNSQCNTCLRYGISRLPIKQGARVLFPSCNIRYEMYGFFQAVTPPAPPSSPNSEGKSGISSQIIVVIVVPIVVSLLLIIIGFCFLVRKAKKKNYNTVMEETETNDITTVESLQYDLTTIQVATKSFSSENKLGEGGFGNVYKGTLPRGEEVAVKRLSRSSGQGAKEFKNEVVLVAKLQHRNLVRLLGFCLEREEKILLYEYVPNRSLDYILFGLTNLTHF</sequence>
<dbReference type="InterPro" id="IPR002902">
    <property type="entry name" value="GNK2"/>
</dbReference>
<keyword evidence="10 15" id="KW-0067">ATP-binding</keyword>
<dbReference type="FunFam" id="3.30.430.20:FF:000003">
    <property type="entry name" value="Cysteine-rich RLK (RECEPTOR-like protein kinase) 10"/>
    <property type="match status" value="1"/>
</dbReference>
<keyword evidence="5 16" id="KW-0812">Transmembrane</keyword>
<evidence type="ECO:0000256" key="16">
    <source>
        <dbReference type="SAM" id="Phobius"/>
    </source>
</evidence>
<dbReference type="InterPro" id="IPR001245">
    <property type="entry name" value="Ser-Thr/Tyr_kinase_cat_dom"/>
</dbReference>
<evidence type="ECO:0000256" key="3">
    <source>
        <dbReference type="ARBA" id="ARBA00022553"/>
    </source>
</evidence>
<keyword evidence="2" id="KW-0723">Serine/threonine-protein kinase</keyword>
<dbReference type="AlphaFoldDB" id="A0ABC8RXQ6"/>
<comment type="subcellular location">
    <subcellularLocation>
        <location evidence="1">Membrane</location>
        <topology evidence="1">Single-pass membrane protein</topology>
    </subcellularLocation>
</comment>
<name>A0ABC8RXQ6_9AQUA</name>
<keyword evidence="4" id="KW-0808">Transferase</keyword>
<evidence type="ECO:0000256" key="8">
    <source>
        <dbReference type="ARBA" id="ARBA00022741"/>
    </source>
</evidence>
<keyword evidence="12 16" id="KW-0472">Membrane</keyword>
<dbReference type="EMBL" id="CAUOFW020001614">
    <property type="protein sequence ID" value="CAK9146802.1"/>
    <property type="molecule type" value="Genomic_DNA"/>
</dbReference>
<keyword evidence="21" id="KW-1185">Reference proteome</keyword>
<dbReference type="CDD" id="cd23509">
    <property type="entry name" value="Gnk2-like"/>
    <property type="match status" value="2"/>
</dbReference>
<dbReference type="PROSITE" id="PS50011">
    <property type="entry name" value="PROTEIN_KINASE_DOM"/>
    <property type="match status" value="1"/>
</dbReference>
<feature type="domain" description="Protein kinase" evidence="18">
    <location>
        <begin position="331"/>
        <end position="425"/>
    </location>
</feature>
<evidence type="ECO:0000256" key="2">
    <source>
        <dbReference type="ARBA" id="ARBA00022527"/>
    </source>
</evidence>
<evidence type="ECO:0000256" key="15">
    <source>
        <dbReference type="PROSITE-ProRule" id="PRU10141"/>
    </source>
</evidence>
<dbReference type="InterPro" id="IPR038408">
    <property type="entry name" value="GNK2_sf"/>
</dbReference>
<dbReference type="Proteomes" id="UP001642360">
    <property type="component" value="Unassembled WGS sequence"/>
</dbReference>
<dbReference type="Pfam" id="PF01657">
    <property type="entry name" value="Stress-antifung"/>
    <property type="match status" value="2"/>
</dbReference>
<evidence type="ECO:0000259" key="19">
    <source>
        <dbReference type="PROSITE" id="PS51473"/>
    </source>
</evidence>
<dbReference type="PROSITE" id="PS00107">
    <property type="entry name" value="PROTEIN_KINASE_ATP"/>
    <property type="match status" value="1"/>
</dbReference>
<keyword evidence="13" id="KW-0675">Receptor</keyword>
<evidence type="ECO:0000313" key="20">
    <source>
        <dbReference type="EMBL" id="CAK9146802.1"/>
    </source>
</evidence>
<feature type="chain" id="PRO_5044763781" description="Cysteine-rich receptor-like protein kinase" evidence="17">
    <location>
        <begin position="28"/>
        <end position="425"/>
    </location>
</feature>
<evidence type="ECO:0000313" key="21">
    <source>
        <dbReference type="Proteomes" id="UP001642360"/>
    </source>
</evidence>
<keyword evidence="6 17" id="KW-0732">Signal</keyword>
<keyword evidence="11 16" id="KW-1133">Transmembrane helix</keyword>
<evidence type="ECO:0000256" key="1">
    <source>
        <dbReference type="ARBA" id="ARBA00004167"/>
    </source>
</evidence>
<dbReference type="Gene3D" id="3.30.430.20">
    <property type="entry name" value="Gnk2 domain, C-X8-C-X2-C motif"/>
    <property type="match status" value="2"/>
</dbReference>
<dbReference type="SUPFAM" id="SSF56112">
    <property type="entry name" value="Protein kinase-like (PK-like)"/>
    <property type="match status" value="1"/>
</dbReference>
<evidence type="ECO:0000256" key="7">
    <source>
        <dbReference type="ARBA" id="ARBA00022737"/>
    </source>
</evidence>
<dbReference type="GO" id="GO:0005524">
    <property type="term" value="F:ATP binding"/>
    <property type="evidence" value="ECO:0007669"/>
    <property type="project" value="UniProtKB-UniRule"/>
</dbReference>
<evidence type="ECO:0000256" key="5">
    <source>
        <dbReference type="ARBA" id="ARBA00022692"/>
    </source>
</evidence>
<keyword evidence="3" id="KW-0597">Phosphoprotein</keyword>
<evidence type="ECO:0000256" key="17">
    <source>
        <dbReference type="SAM" id="SignalP"/>
    </source>
</evidence>
<proteinExistence type="predicted"/>
<feature type="transmembrane region" description="Helical" evidence="16">
    <location>
        <begin position="268"/>
        <end position="291"/>
    </location>
</feature>
<feature type="binding site" evidence="15">
    <location>
        <position position="359"/>
    </location>
    <ligand>
        <name>ATP</name>
        <dbReference type="ChEBI" id="CHEBI:30616"/>
    </ligand>
</feature>
<dbReference type="Pfam" id="PF07714">
    <property type="entry name" value="PK_Tyr_Ser-Thr"/>
    <property type="match status" value="1"/>
</dbReference>
<evidence type="ECO:0000256" key="6">
    <source>
        <dbReference type="ARBA" id="ARBA00022729"/>
    </source>
</evidence>
<accession>A0ABC8RXQ6</accession>
<keyword evidence="7" id="KW-0677">Repeat</keyword>
<dbReference type="GO" id="GO:0004674">
    <property type="term" value="F:protein serine/threonine kinase activity"/>
    <property type="evidence" value="ECO:0007669"/>
    <property type="project" value="UniProtKB-KW"/>
</dbReference>